<dbReference type="OrthoDB" id="9795573at2"/>
<gene>
    <name evidence="1" type="ORF">EZJ19_13130</name>
</gene>
<evidence type="ECO:0008006" key="3">
    <source>
        <dbReference type="Google" id="ProtNLM"/>
    </source>
</evidence>
<sequence length="441" mass="49287">MSIWDYRANFSYDDPLDPDDPRRVHLNDARGDYSRKRLLRELGIDVAANRLRDIPSGKCILFGGHRGCGKSTELRAVAAKLAGPERYFVVQIDALKALDINNLSYADVALSLAESLANEAASAGIDVPDVFLDPLRNWFREVNKDTVIETGASAELKAGAKAESGLPFIGKLFASLTTAIRSNTTHKTAIRERVRDSFTSLAGAFNKLLAYLQEEISRQDKGVCVIFVVDGTDRLRGSEADAFFIRDIHQLRQLRANCIYCAPISVLNEQGQIAQNFDAIIRLPMVKLADKGKADDAADRIPVAWERMREFIDKRLPLDNFDAPETRDRLIAHSGGHPRDLLRLVNLCFQDIDEGPITQAVAETAARRLGNEYRRLVQPADFPLLVEIDRAAPSYAPATDQTRRLLYDLVLLEYNSYWWQSHPAVRALDAYQLARAAAEYG</sequence>
<evidence type="ECO:0000313" key="2">
    <source>
        <dbReference type="Proteomes" id="UP000295443"/>
    </source>
</evidence>
<keyword evidence="2" id="KW-1185">Reference proteome</keyword>
<evidence type="ECO:0000313" key="1">
    <source>
        <dbReference type="EMBL" id="TCJ12275.1"/>
    </source>
</evidence>
<accession>A0A4R1B7K6</accession>
<dbReference type="RefSeq" id="WP_131448298.1">
    <property type="nucleotide sequence ID" value="NZ_SJZB01000045.1"/>
</dbReference>
<dbReference type="SUPFAM" id="SSF52540">
    <property type="entry name" value="P-loop containing nucleoside triphosphate hydrolases"/>
    <property type="match status" value="1"/>
</dbReference>
<proteinExistence type="predicted"/>
<name>A0A4R1B7K6_9PROT</name>
<comment type="caution">
    <text evidence="1">The sequence shown here is derived from an EMBL/GenBank/DDBJ whole genome shotgun (WGS) entry which is preliminary data.</text>
</comment>
<organism evidence="1 2">
    <name type="scientific">Parasulfuritortus cantonensis</name>
    <dbReference type="NCBI Taxonomy" id="2528202"/>
    <lineage>
        <taxon>Bacteria</taxon>
        <taxon>Pseudomonadati</taxon>
        <taxon>Pseudomonadota</taxon>
        <taxon>Betaproteobacteria</taxon>
        <taxon>Nitrosomonadales</taxon>
        <taxon>Thiobacillaceae</taxon>
        <taxon>Parasulfuritortus</taxon>
    </lineage>
</organism>
<dbReference type="Gene3D" id="3.40.50.300">
    <property type="entry name" value="P-loop containing nucleotide triphosphate hydrolases"/>
    <property type="match status" value="1"/>
</dbReference>
<dbReference type="EMBL" id="SJZB01000045">
    <property type="protein sequence ID" value="TCJ12275.1"/>
    <property type="molecule type" value="Genomic_DNA"/>
</dbReference>
<protein>
    <recommendedName>
        <fullName evidence="3">ATP-binding protein</fullName>
    </recommendedName>
</protein>
<reference evidence="1 2" key="1">
    <citation type="submission" date="2019-03" db="EMBL/GenBank/DDBJ databases">
        <title>Genome sequence of Thiobacillaceae bacterium LSR1, a sulfur-oxidizing bacterium isolated from freshwater sediment.</title>
        <authorList>
            <person name="Li S."/>
        </authorList>
    </citation>
    <scope>NUCLEOTIDE SEQUENCE [LARGE SCALE GENOMIC DNA]</scope>
    <source>
        <strain evidence="1 2">LSR1</strain>
    </source>
</reference>
<dbReference type="AlphaFoldDB" id="A0A4R1B7K6"/>
<dbReference type="InterPro" id="IPR027417">
    <property type="entry name" value="P-loop_NTPase"/>
</dbReference>
<dbReference type="Proteomes" id="UP000295443">
    <property type="component" value="Unassembled WGS sequence"/>
</dbReference>